<gene>
    <name evidence="1" type="ORF">EV191_11288</name>
</gene>
<comment type="caution">
    <text evidence="1">The sequence shown here is derived from an EMBL/GenBank/DDBJ whole genome shotgun (WGS) entry which is preliminary data.</text>
</comment>
<dbReference type="OrthoDB" id="3628946at2"/>
<name>A0A4R2QE07_9PSEU</name>
<dbReference type="AlphaFoldDB" id="A0A4R2QE07"/>
<sequence length="85" mass="9470">MNAYAPMSTADDELWLFVELPDGIGVGRLGYDHDSDVIGVFPIDAFTVHDIMPIHRYSLHQWSGVRWATTTDVDTYDGPFVVVVG</sequence>
<dbReference type="Proteomes" id="UP000294911">
    <property type="component" value="Unassembled WGS sequence"/>
</dbReference>
<dbReference type="RefSeq" id="WP_132879237.1">
    <property type="nucleotide sequence ID" value="NZ_SLXQ01000012.1"/>
</dbReference>
<accession>A0A4R2QE07</accession>
<reference evidence="1 2" key="1">
    <citation type="submission" date="2019-03" db="EMBL/GenBank/DDBJ databases">
        <title>Genomic Encyclopedia of Type Strains, Phase IV (KMG-IV): sequencing the most valuable type-strain genomes for metagenomic binning, comparative biology and taxonomic classification.</title>
        <authorList>
            <person name="Goeker M."/>
        </authorList>
    </citation>
    <scope>NUCLEOTIDE SEQUENCE [LARGE SCALE GENOMIC DNA]</scope>
    <source>
        <strain evidence="1 2">DSM 45765</strain>
    </source>
</reference>
<proteinExistence type="predicted"/>
<keyword evidence="2" id="KW-1185">Reference proteome</keyword>
<evidence type="ECO:0000313" key="1">
    <source>
        <dbReference type="EMBL" id="TCP47292.1"/>
    </source>
</evidence>
<organism evidence="1 2">
    <name type="scientific">Tamaricihabitans halophyticus</name>
    <dbReference type="NCBI Taxonomy" id="1262583"/>
    <lineage>
        <taxon>Bacteria</taxon>
        <taxon>Bacillati</taxon>
        <taxon>Actinomycetota</taxon>
        <taxon>Actinomycetes</taxon>
        <taxon>Pseudonocardiales</taxon>
        <taxon>Pseudonocardiaceae</taxon>
        <taxon>Tamaricihabitans</taxon>
    </lineage>
</organism>
<dbReference type="EMBL" id="SLXQ01000012">
    <property type="protein sequence ID" value="TCP47292.1"/>
    <property type="molecule type" value="Genomic_DNA"/>
</dbReference>
<protein>
    <submittedName>
        <fullName evidence="1">Uncharacterized protein</fullName>
    </submittedName>
</protein>
<evidence type="ECO:0000313" key="2">
    <source>
        <dbReference type="Proteomes" id="UP000294911"/>
    </source>
</evidence>